<gene>
    <name evidence="1" type="ORF">FKV68_27200</name>
</gene>
<dbReference type="EMBL" id="CP041241">
    <property type="protein sequence ID" value="QLL65054.1"/>
    <property type="molecule type" value="Genomic_DNA"/>
</dbReference>
<dbReference type="SUPFAM" id="SSF51182">
    <property type="entry name" value="RmlC-like cupins"/>
    <property type="match status" value="1"/>
</dbReference>
<dbReference type="CDD" id="cd02219">
    <property type="entry name" value="cupin_YjlB-like"/>
    <property type="match status" value="1"/>
</dbReference>
<evidence type="ECO:0000313" key="1">
    <source>
        <dbReference type="EMBL" id="QLL65054.1"/>
    </source>
</evidence>
<dbReference type="AlphaFoldDB" id="A0A859QJH3"/>
<protein>
    <submittedName>
        <fullName evidence="1">Cupin domain-containing protein</fullName>
    </submittedName>
</protein>
<dbReference type="Pfam" id="PF00190">
    <property type="entry name" value="Cupin_1"/>
    <property type="match status" value="1"/>
</dbReference>
<dbReference type="PIRSF" id="PIRSF019307">
    <property type="entry name" value="UCP019307"/>
    <property type="match status" value="1"/>
</dbReference>
<keyword evidence="2" id="KW-1185">Reference proteome</keyword>
<dbReference type="InterPro" id="IPR014500">
    <property type="entry name" value="UCP019307_cupin"/>
</dbReference>
<dbReference type="InterPro" id="IPR047121">
    <property type="entry name" value="YjiB-like"/>
</dbReference>
<keyword evidence="1" id="KW-0614">Plasmid</keyword>
<dbReference type="Proteomes" id="UP000510721">
    <property type="component" value="Plasmid pEmeITTGR7c"/>
</dbReference>
<dbReference type="RefSeq" id="WP_180943519.1">
    <property type="nucleotide sequence ID" value="NZ_CP041241.1"/>
</dbReference>
<name>A0A859QJH3_9HYPH</name>
<proteinExistence type="predicted"/>
<accession>A0A859QJH3</accession>
<dbReference type="KEGG" id="emx:FKV68_27200"/>
<dbReference type="PANTHER" id="PTHR36448:SF2">
    <property type="entry name" value="CUPIN TYPE-1 DOMAIN-CONTAINING PROTEIN"/>
    <property type="match status" value="1"/>
</dbReference>
<organism evidence="1 2">
    <name type="scientific">Sinorhizobium mexicanum</name>
    <dbReference type="NCBI Taxonomy" id="375549"/>
    <lineage>
        <taxon>Bacteria</taxon>
        <taxon>Pseudomonadati</taxon>
        <taxon>Pseudomonadota</taxon>
        <taxon>Alphaproteobacteria</taxon>
        <taxon>Hyphomicrobiales</taxon>
        <taxon>Rhizobiaceae</taxon>
        <taxon>Sinorhizobium/Ensifer group</taxon>
        <taxon>Sinorhizobium</taxon>
    </lineage>
</organism>
<evidence type="ECO:0000313" key="2">
    <source>
        <dbReference type="Proteomes" id="UP000510721"/>
    </source>
</evidence>
<dbReference type="PANTHER" id="PTHR36448">
    <property type="entry name" value="BLR7373 PROTEIN"/>
    <property type="match status" value="1"/>
</dbReference>
<dbReference type="InterPro" id="IPR006045">
    <property type="entry name" value="Cupin_1"/>
</dbReference>
<sequence>MHVDDLMFAESEGIPNNPHLPVLIYHDAVDASGDGATRIEDRFHANGWRGVWRDGVFDFQHYHTRAHEVLAVARGKARLLIGGPAGKELEVMAGDVLVLPAGTGHCRIAASADFLVIGGYPPGQHADIQRGPASDADRQAITSVPLPRLDPVFGNDGPVVTHWLDATR</sequence>
<geneLocation type="plasmid" evidence="2">
    <name>pemeittgr7c</name>
</geneLocation>
<reference evidence="1 2" key="1">
    <citation type="submission" date="2019-06" db="EMBL/GenBank/DDBJ databases">
        <title>Complete genome sequence of Ensifer mexicanus ITTG R7 isolated from nodules of Acacia angustissima (Mill.) Kuntze.</title>
        <authorList>
            <person name="Rincon-Rosales R."/>
            <person name="Rogel M.A."/>
            <person name="Guerrero G."/>
            <person name="Rincon-Molina C.I."/>
            <person name="Lopez-Lopez A."/>
            <person name="Martinez-Romero E."/>
        </authorList>
    </citation>
    <scope>NUCLEOTIDE SEQUENCE [LARGE SCALE GENOMIC DNA]</scope>
    <source>
        <strain evidence="1 2">ITTG R7</strain>
        <plasmid evidence="2">pemeittgr7c</plasmid>
    </source>
</reference>
<dbReference type="InterPro" id="IPR014710">
    <property type="entry name" value="RmlC-like_jellyroll"/>
</dbReference>
<dbReference type="Gene3D" id="2.60.120.10">
    <property type="entry name" value="Jelly Rolls"/>
    <property type="match status" value="1"/>
</dbReference>
<dbReference type="InterPro" id="IPR011051">
    <property type="entry name" value="RmlC_Cupin_sf"/>
</dbReference>